<dbReference type="Gene3D" id="3.30.70.3370">
    <property type="match status" value="1"/>
</dbReference>
<dbReference type="GO" id="GO:1990904">
    <property type="term" value="C:ribonucleoprotein complex"/>
    <property type="evidence" value="ECO:0007669"/>
    <property type="project" value="UniProtKB-KW"/>
</dbReference>
<evidence type="ECO:0000256" key="6">
    <source>
        <dbReference type="SAM" id="MobiDB-lite"/>
    </source>
</evidence>
<dbReference type="GO" id="GO:0003735">
    <property type="term" value="F:structural constituent of ribosome"/>
    <property type="evidence" value="ECO:0007669"/>
    <property type="project" value="InterPro"/>
</dbReference>
<dbReference type="PANTHER" id="PTHR10496">
    <property type="entry name" value="40S RIBOSOMAL PROTEIN S24"/>
    <property type="match status" value="1"/>
</dbReference>
<dbReference type="Proteomes" id="UP000619545">
    <property type="component" value="Unassembled WGS sequence"/>
</dbReference>
<name>A0A832WB91_9EURY</name>
<dbReference type="SMR" id="A0A832WB91"/>
<dbReference type="EMBL" id="DUJS01000004">
    <property type="protein sequence ID" value="HII70923.1"/>
    <property type="molecule type" value="Genomic_DNA"/>
</dbReference>
<evidence type="ECO:0000256" key="3">
    <source>
        <dbReference type="ARBA" id="ARBA00023274"/>
    </source>
</evidence>
<dbReference type="InterPro" id="IPR001976">
    <property type="entry name" value="Ribosomal_eS24"/>
</dbReference>
<dbReference type="PROSITE" id="PS00529">
    <property type="entry name" value="RIBOSOMAL_S24E"/>
    <property type="match status" value="1"/>
</dbReference>
<dbReference type="InterPro" id="IPR018098">
    <property type="entry name" value="Ribosomal_eS24_CS"/>
</dbReference>
<feature type="compositionally biased region" description="Acidic residues" evidence="6">
    <location>
        <begin position="96"/>
        <end position="116"/>
    </location>
</feature>
<keyword evidence="2 4" id="KW-0689">Ribosomal protein</keyword>
<dbReference type="GO" id="GO:0006412">
    <property type="term" value="P:translation"/>
    <property type="evidence" value="ECO:0007669"/>
    <property type="project" value="UniProtKB-UniRule"/>
</dbReference>
<evidence type="ECO:0000256" key="1">
    <source>
        <dbReference type="ARBA" id="ARBA00009680"/>
    </source>
</evidence>
<dbReference type="GO" id="GO:0005840">
    <property type="term" value="C:ribosome"/>
    <property type="evidence" value="ECO:0007669"/>
    <property type="project" value="UniProtKB-KW"/>
</dbReference>
<organism evidence="7 8">
    <name type="scientific">Methanopyrus kandleri</name>
    <dbReference type="NCBI Taxonomy" id="2320"/>
    <lineage>
        <taxon>Archaea</taxon>
        <taxon>Methanobacteriati</taxon>
        <taxon>Methanobacteriota</taxon>
        <taxon>Methanomada group</taxon>
        <taxon>Methanopyri</taxon>
        <taxon>Methanopyrales</taxon>
        <taxon>Methanopyraceae</taxon>
        <taxon>Methanopyrus</taxon>
    </lineage>
</organism>
<comment type="caution">
    <text evidence="7">The sequence shown here is derived from an EMBL/GenBank/DDBJ whole genome shotgun (WGS) entry which is preliminary data.</text>
</comment>
<evidence type="ECO:0000256" key="5">
    <source>
        <dbReference type="RuleBase" id="RU004381"/>
    </source>
</evidence>
<protein>
    <recommendedName>
        <fullName evidence="4">Small ribosomal subunit protein eS24</fullName>
    </recommendedName>
</protein>
<dbReference type="Pfam" id="PF01282">
    <property type="entry name" value="Ribosomal_S24e"/>
    <property type="match status" value="1"/>
</dbReference>
<evidence type="ECO:0000256" key="4">
    <source>
        <dbReference type="HAMAP-Rule" id="MF_00545"/>
    </source>
</evidence>
<reference evidence="7" key="1">
    <citation type="journal article" date="2020" name="bioRxiv">
        <title>A rank-normalized archaeal taxonomy based on genome phylogeny resolves widespread incomplete and uneven classifications.</title>
        <authorList>
            <person name="Rinke C."/>
            <person name="Chuvochina M."/>
            <person name="Mussig A.J."/>
            <person name="Chaumeil P.-A."/>
            <person name="Waite D.W."/>
            <person name="Whitman W.B."/>
            <person name="Parks D.H."/>
            <person name="Hugenholtz P."/>
        </authorList>
    </citation>
    <scope>NUCLEOTIDE SEQUENCE</scope>
    <source>
        <strain evidence="7">UBA8853</strain>
    </source>
</reference>
<dbReference type="InterPro" id="IPR012678">
    <property type="entry name" value="Ribosomal_uL23/eL15/eS24_sf"/>
</dbReference>
<gene>
    <name evidence="4 7" type="primary">rps24e</name>
    <name evidence="7" type="ORF">HA336_06815</name>
</gene>
<evidence type="ECO:0000256" key="2">
    <source>
        <dbReference type="ARBA" id="ARBA00022980"/>
    </source>
</evidence>
<proteinExistence type="inferred from homology"/>
<dbReference type="AlphaFoldDB" id="A0A832WB91"/>
<dbReference type="HAMAP" id="MF_00545">
    <property type="entry name" value="Ribosomal_eS24"/>
    <property type="match status" value="1"/>
</dbReference>
<comment type="similarity">
    <text evidence="1 4 5">Belongs to the eukaryotic ribosomal protein eS24 family.</text>
</comment>
<accession>A0A832WB91</accession>
<dbReference type="SUPFAM" id="SSF54189">
    <property type="entry name" value="Ribosomal proteins S24e, L23 and L15e"/>
    <property type="match status" value="1"/>
</dbReference>
<dbReference type="OMA" id="QYIRSYF"/>
<dbReference type="InterPro" id="IPR053709">
    <property type="entry name" value="eRP_eS24_sf"/>
</dbReference>
<evidence type="ECO:0000313" key="7">
    <source>
        <dbReference type="EMBL" id="HII70923.1"/>
    </source>
</evidence>
<evidence type="ECO:0000313" key="8">
    <source>
        <dbReference type="Proteomes" id="UP000619545"/>
    </source>
</evidence>
<sequence>MEVEILDQRDNPLLYRKEVKFVVRHEDSGTPQKSEVLRKLAAILDVDKEVVLIDRMESEFGKRETKGYAKIYKSMEHLEDIEPEHMVERHKKVLEELESESEESEESESEESEEEE</sequence>
<feature type="region of interest" description="Disordered" evidence="6">
    <location>
        <begin position="81"/>
        <end position="116"/>
    </location>
</feature>
<keyword evidence="3 4" id="KW-0687">Ribonucleoprotein</keyword>
<dbReference type="RefSeq" id="WP_011019822.1">
    <property type="nucleotide sequence ID" value="NZ_DUJS01000004.1"/>
</dbReference>